<evidence type="ECO:0000256" key="1">
    <source>
        <dbReference type="ARBA" id="ARBA00004273"/>
    </source>
</evidence>
<dbReference type="PANTHER" id="PTHR12294">
    <property type="entry name" value="EF HAND DOMAIN FAMILY A1,A2-RELATED"/>
    <property type="match status" value="1"/>
</dbReference>
<evidence type="ECO:0000256" key="4">
    <source>
        <dbReference type="ARBA" id="ARBA00022792"/>
    </source>
</evidence>
<name>A0A0K2SYG6_LEPSM</name>
<dbReference type="GO" id="GO:0005509">
    <property type="term" value="F:calcium ion binding"/>
    <property type="evidence" value="ECO:0007669"/>
    <property type="project" value="InterPro"/>
</dbReference>
<evidence type="ECO:0000256" key="6">
    <source>
        <dbReference type="ARBA" id="ARBA00023128"/>
    </source>
</evidence>
<evidence type="ECO:0000256" key="2">
    <source>
        <dbReference type="ARBA" id="ARBA00004569"/>
    </source>
</evidence>
<evidence type="ECO:0000256" key="3">
    <source>
        <dbReference type="ARBA" id="ARBA00022737"/>
    </source>
</evidence>
<dbReference type="OrthoDB" id="5859791at2759"/>
<evidence type="ECO:0000256" key="7">
    <source>
        <dbReference type="ARBA" id="ARBA00023136"/>
    </source>
</evidence>
<reference evidence="9" key="1">
    <citation type="submission" date="2014-05" db="EMBL/GenBank/DDBJ databases">
        <authorList>
            <person name="Chronopoulou M."/>
        </authorList>
    </citation>
    <scope>NUCLEOTIDE SEQUENCE</scope>
    <source>
        <tissue evidence="9">Whole organism</tissue>
    </source>
</reference>
<evidence type="ECO:0000259" key="8">
    <source>
        <dbReference type="PROSITE" id="PS50222"/>
    </source>
</evidence>
<evidence type="ECO:0000256" key="5">
    <source>
        <dbReference type="ARBA" id="ARBA00022946"/>
    </source>
</evidence>
<comment type="subcellular location">
    <subcellularLocation>
        <location evidence="1">Mitochondrion inner membrane</location>
    </subcellularLocation>
    <subcellularLocation>
        <location evidence="2">Mitochondrion intermembrane space</location>
    </subcellularLocation>
</comment>
<dbReference type="InterPro" id="IPR039800">
    <property type="entry name" value="MICU1/2/3"/>
</dbReference>
<feature type="domain" description="EF-hand" evidence="8">
    <location>
        <begin position="178"/>
        <end position="208"/>
    </location>
</feature>
<dbReference type="PROSITE" id="PS50222">
    <property type="entry name" value="EF_HAND_2"/>
    <property type="match status" value="2"/>
</dbReference>
<proteinExistence type="predicted"/>
<dbReference type="AlphaFoldDB" id="A0A0K2SYG6"/>
<feature type="domain" description="EF-hand" evidence="8">
    <location>
        <begin position="353"/>
        <end position="388"/>
    </location>
</feature>
<organism evidence="9">
    <name type="scientific">Lepeophtheirus salmonis</name>
    <name type="common">Salmon louse</name>
    <name type="synonym">Caligus salmonis</name>
    <dbReference type="NCBI Taxonomy" id="72036"/>
    <lineage>
        <taxon>Eukaryota</taxon>
        <taxon>Metazoa</taxon>
        <taxon>Ecdysozoa</taxon>
        <taxon>Arthropoda</taxon>
        <taxon>Crustacea</taxon>
        <taxon>Multicrustacea</taxon>
        <taxon>Hexanauplia</taxon>
        <taxon>Copepoda</taxon>
        <taxon>Siphonostomatoida</taxon>
        <taxon>Caligidae</taxon>
        <taxon>Lepeophtheirus</taxon>
    </lineage>
</organism>
<dbReference type="GO" id="GO:0036444">
    <property type="term" value="P:calcium import into the mitochondrion"/>
    <property type="evidence" value="ECO:0007669"/>
    <property type="project" value="TreeGrafter"/>
</dbReference>
<dbReference type="SUPFAM" id="SSF47473">
    <property type="entry name" value="EF-hand"/>
    <property type="match status" value="2"/>
</dbReference>
<dbReference type="SMART" id="SM00054">
    <property type="entry name" value="EFh"/>
    <property type="match status" value="2"/>
</dbReference>
<dbReference type="InterPro" id="IPR011992">
    <property type="entry name" value="EF-hand-dom_pair"/>
</dbReference>
<keyword evidence="5" id="KW-0809">Transit peptide</keyword>
<dbReference type="GO" id="GO:1990246">
    <property type="term" value="C:uniplex complex"/>
    <property type="evidence" value="ECO:0007669"/>
    <property type="project" value="TreeGrafter"/>
</dbReference>
<sequence>MRWIRGSSWASFIAWNFSPPIKKYHIPKELRAKGITPPTPPSVNSKIAFMFGSLFLGVSYWIAQVSKRNFQTQKKEERRFKKATARGPRLHFLEFASVEIDGEYYMTPQDFIESMIKNCPSIQICPKLFSSRDAKEINASLPSIRQNGILTSMNEEGILSYEDYLFLFSLLTKSECSFKSAFKLLDQNGNEEIDINEFRTFCQMTTKRIESRDKIRSSLSVLFFGENGTKKLSWKDFTFFLENFQREILSAEFSQYLPRHADKISEKNFAKIILRHSDFTNEIYDEYMTRVNKRIHPVQRQGITFKDFQTFNHLLNHIDDLCIAVRMINFAEIPMDKKQFSRAVNVCLNGETLSDHMIDVIFLIFDIEGDSLLSYDEFLSVAKRMQLRKRRPDYLKKNKYKRFKHCVREELIQDFYGPSEF</sequence>
<dbReference type="Gene3D" id="1.10.238.10">
    <property type="entry name" value="EF-hand"/>
    <property type="match status" value="2"/>
</dbReference>
<dbReference type="InterPro" id="IPR002048">
    <property type="entry name" value="EF_hand_dom"/>
</dbReference>
<evidence type="ECO:0000313" key="9">
    <source>
        <dbReference type="EMBL" id="CDW18296.1"/>
    </source>
</evidence>
<accession>A0A0K2SYG6</accession>
<dbReference type="GO" id="GO:0005758">
    <property type="term" value="C:mitochondrial intermembrane space"/>
    <property type="evidence" value="ECO:0007669"/>
    <property type="project" value="UniProtKB-SubCell"/>
</dbReference>
<protein>
    <recommendedName>
        <fullName evidence="8">EF-hand domain-containing protein</fullName>
    </recommendedName>
</protein>
<dbReference type="PANTHER" id="PTHR12294:SF13">
    <property type="entry name" value="MITOCHONDRIAL CALCIUM UPTAKE 3, ISOFORM D"/>
    <property type="match status" value="1"/>
</dbReference>
<keyword evidence="3" id="KW-0677">Repeat</keyword>
<dbReference type="GO" id="GO:0051560">
    <property type="term" value="P:mitochondrial calcium ion homeostasis"/>
    <property type="evidence" value="ECO:0007669"/>
    <property type="project" value="TreeGrafter"/>
</dbReference>
<dbReference type="EMBL" id="HACA01000935">
    <property type="protein sequence ID" value="CDW18296.1"/>
    <property type="molecule type" value="Transcribed_RNA"/>
</dbReference>
<keyword evidence="7" id="KW-0472">Membrane</keyword>
<keyword evidence="4" id="KW-0999">Mitochondrion inner membrane</keyword>
<keyword evidence="6" id="KW-0496">Mitochondrion</keyword>